<dbReference type="EMBL" id="OU466857">
    <property type="protein sequence ID" value="CAH2035412.1"/>
    <property type="molecule type" value="Genomic_DNA"/>
</dbReference>
<dbReference type="AlphaFoldDB" id="A0AAU9RC52"/>
<feature type="compositionally biased region" description="Basic residues" evidence="1">
    <location>
        <begin position="93"/>
        <end position="104"/>
    </location>
</feature>
<organism evidence="2 3">
    <name type="scientific">Thlaspi arvense</name>
    <name type="common">Field penny-cress</name>
    <dbReference type="NCBI Taxonomy" id="13288"/>
    <lineage>
        <taxon>Eukaryota</taxon>
        <taxon>Viridiplantae</taxon>
        <taxon>Streptophyta</taxon>
        <taxon>Embryophyta</taxon>
        <taxon>Tracheophyta</taxon>
        <taxon>Spermatophyta</taxon>
        <taxon>Magnoliopsida</taxon>
        <taxon>eudicotyledons</taxon>
        <taxon>Gunneridae</taxon>
        <taxon>Pentapetalae</taxon>
        <taxon>rosids</taxon>
        <taxon>malvids</taxon>
        <taxon>Brassicales</taxon>
        <taxon>Brassicaceae</taxon>
        <taxon>Thlaspideae</taxon>
        <taxon>Thlaspi</taxon>
    </lineage>
</organism>
<evidence type="ECO:0000256" key="1">
    <source>
        <dbReference type="SAM" id="MobiDB-lite"/>
    </source>
</evidence>
<reference evidence="2 3" key="1">
    <citation type="submission" date="2022-03" db="EMBL/GenBank/DDBJ databases">
        <authorList>
            <person name="Nunn A."/>
            <person name="Chopra R."/>
            <person name="Nunn A."/>
            <person name="Contreras Garrido A."/>
        </authorList>
    </citation>
    <scope>NUCLEOTIDE SEQUENCE [LARGE SCALE GENOMIC DNA]</scope>
</reference>
<evidence type="ECO:0000313" key="3">
    <source>
        <dbReference type="Proteomes" id="UP000836841"/>
    </source>
</evidence>
<dbReference type="Proteomes" id="UP000836841">
    <property type="component" value="Chromosome 1"/>
</dbReference>
<proteinExistence type="predicted"/>
<name>A0AAU9RC52_THLAR</name>
<sequence length="157" mass="17681">MDSVYPYISSTGNFHIRVSAEFLWNDEEVDVEFNNLTDKIRAGIVFADHLWESVEATENIDENGSPIEFDDRVLVSETSCEDGIPVSAASGSRRGKKTLPNHGAEKHKKKILCQRVAAEARPGRLDEDTKSFIQEMFLASFSNLEEKIGKKIDEKMD</sequence>
<gene>
    <name evidence="2" type="ORF">TAV2_LOCUS2002</name>
</gene>
<evidence type="ECO:0000313" key="2">
    <source>
        <dbReference type="EMBL" id="CAH2035412.1"/>
    </source>
</evidence>
<feature type="region of interest" description="Disordered" evidence="1">
    <location>
        <begin position="85"/>
        <end position="104"/>
    </location>
</feature>
<accession>A0AAU9RC52</accession>
<keyword evidence="3" id="KW-1185">Reference proteome</keyword>
<protein>
    <submittedName>
        <fullName evidence="2">Uncharacterized protein</fullName>
    </submittedName>
</protein>